<keyword evidence="1 5" id="KW-0489">Methyltransferase</keyword>
<dbReference type="InterPro" id="IPR011869">
    <property type="entry name" value="TrmA_MeTrfase"/>
</dbReference>
<dbReference type="EMBL" id="JAGRRH010000005">
    <property type="protein sequence ID" value="KAG7369472.1"/>
    <property type="molecule type" value="Genomic_DNA"/>
</dbReference>
<dbReference type="Pfam" id="PF05958">
    <property type="entry name" value="tRNA_U5-meth_tr"/>
    <property type="match status" value="1"/>
</dbReference>
<protein>
    <submittedName>
        <fullName evidence="6">tRNA uracil-5-methyltransferase</fullName>
    </submittedName>
</protein>
<accession>A0A9K3LWP2</accession>
<dbReference type="PROSITE" id="PS51687">
    <property type="entry name" value="SAM_MT_RNA_M5U"/>
    <property type="match status" value="1"/>
</dbReference>
<dbReference type="GO" id="GO:0030697">
    <property type="term" value="F:tRNA (uracil(54)-C5)-methyltransferase activity, S-adenosyl methionine-dependent"/>
    <property type="evidence" value="ECO:0007669"/>
    <property type="project" value="InterPro"/>
</dbReference>
<feature type="active site" description="Nucleophile" evidence="5">
    <location>
        <position position="437"/>
    </location>
</feature>
<dbReference type="Proteomes" id="UP000693970">
    <property type="component" value="Unassembled WGS sequence"/>
</dbReference>
<dbReference type="OrthoDB" id="10250660at2759"/>
<gene>
    <name evidence="6" type="ORF">IV203_027218</name>
</gene>
<feature type="binding site" evidence="5">
    <location>
        <position position="323"/>
    </location>
    <ligand>
        <name>S-adenosyl-L-methionine</name>
        <dbReference type="ChEBI" id="CHEBI:59789"/>
    </ligand>
</feature>
<feature type="binding site" evidence="5">
    <location>
        <position position="408"/>
    </location>
    <ligand>
        <name>S-adenosyl-L-methionine</name>
        <dbReference type="ChEBI" id="CHEBI:59789"/>
    </ligand>
</feature>
<evidence type="ECO:0000313" key="6">
    <source>
        <dbReference type="EMBL" id="KAG7369472.1"/>
    </source>
</evidence>
<comment type="caution">
    <text evidence="6">The sequence shown here is derived from an EMBL/GenBank/DDBJ whole genome shotgun (WGS) entry which is preliminary data.</text>
</comment>
<dbReference type="CDD" id="cd02440">
    <property type="entry name" value="AdoMet_MTases"/>
    <property type="match status" value="1"/>
</dbReference>
<dbReference type="GO" id="GO:0019843">
    <property type="term" value="F:rRNA binding"/>
    <property type="evidence" value="ECO:0007669"/>
    <property type="project" value="TreeGrafter"/>
</dbReference>
<name>A0A9K3LWP2_9STRA</name>
<evidence type="ECO:0000256" key="1">
    <source>
        <dbReference type="ARBA" id="ARBA00022603"/>
    </source>
</evidence>
<dbReference type="PANTHER" id="PTHR47790:SF2">
    <property type="entry name" value="TRNA_TMRNA (URACIL-C(5))-METHYLTRANSFERASE"/>
    <property type="match status" value="1"/>
</dbReference>
<evidence type="ECO:0000256" key="4">
    <source>
        <dbReference type="ARBA" id="ARBA00022694"/>
    </source>
</evidence>
<reference evidence="6" key="1">
    <citation type="journal article" date="2021" name="Sci. Rep.">
        <title>Diploid genomic architecture of Nitzschia inconspicua, an elite biomass production diatom.</title>
        <authorList>
            <person name="Oliver A."/>
            <person name="Podell S."/>
            <person name="Pinowska A."/>
            <person name="Traller J.C."/>
            <person name="Smith S.R."/>
            <person name="McClure R."/>
            <person name="Beliaev A."/>
            <person name="Bohutskyi P."/>
            <person name="Hill E.A."/>
            <person name="Rabines A."/>
            <person name="Zheng H."/>
            <person name="Allen L.Z."/>
            <person name="Kuo A."/>
            <person name="Grigoriev I.V."/>
            <person name="Allen A.E."/>
            <person name="Hazlebeck D."/>
            <person name="Allen E.E."/>
        </authorList>
    </citation>
    <scope>NUCLEOTIDE SEQUENCE</scope>
    <source>
        <strain evidence="6">Hildebrandi</strain>
    </source>
</reference>
<dbReference type="PANTHER" id="PTHR47790">
    <property type="entry name" value="TRNA/TMRNA (URACIL-C(5))-METHYLTRANSFERASE"/>
    <property type="match status" value="1"/>
</dbReference>
<dbReference type="GO" id="GO:0005829">
    <property type="term" value="C:cytosol"/>
    <property type="evidence" value="ECO:0007669"/>
    <property type="project" value="TreeGrafter"/>
</dbReference>
<keyword evidence="3 5" id="KW-0949">S-adenosyl-L-methionine</keyword>
<evidence type="ECO:0000256" key="3">
    <source>
        <dbReference type="ARBA" id="ARBA00022691"/>
    </source>
</evidence>
<dbReference type="GO" id="GO:0008033">
    <property type="term" value="P:tRNA processing"/>
    <property type="evidence" value="ECO:0007669"/>
    <property type="project" value="UniProtKB-KW"/>
</dbReference>
<keyword evidence="7" id="KW-1185">Reference proteome</keyword>
<keyword evidence="2 5" id="KW-0808">Transferase</keyword>
<evidence type="ECO:0000256" key="5">
    <source>
        <dbReference type="PROSITE-ProRule" id="PRU01024"/>
    </source>
</evidence>
<dbReference type="AlphaFoldDB" id="A0A9K3LWP2"/>
<feature type="binding site" evidence="5">
    <location>
        <position position="346"/>
    </location>
    <ligand>
        <name>S-adenosyl-L-methionine</name>
        <dbReference type="ChEBI" id="CHEBI:59789"/>
    </ligand>
</feature>
<dbReference type="GO" id="GO:0032259">
    <property type="term" value="P:methylation"/>
    <property type="evidence" value="ECO:0007669"/>
    <property type="project" value="UniProtKB-KW"/>
</dbReference>
<comment type="caution">
    <text evidence="5">Lacks conserved residue(s) required for the propagation of feature annotation.</text>
</comment>
<sequence length="479" mass="54399">MHNCDDSNGNTHSTIRQSQEKLNQAAERLSSRLASIQKEKVVAIQSFPCQANDETEAYRCKCSFQILQQRHPVNEEHRYQYAIREEQRPVIIDTFPIANRRIQTVMRQFRDDVLNTSASNQDGFSLIRHNLTSCTLSTSWEHNMDCILTLHYNQPIEVNEWKLQARQLCSLLQLKEVNGRSKGLWVSATSSPQQQQPLSDDGKNVHGIYNTLRDTVYMIRIRRQSIHCNDTTEITSWEVTLNIHSKEDNDATTATNSRNSTTRTTVIPVLYEKPETAFFHPNPNAMTKALQWMLQRLQHIQQLSQQQQQQQAPSNTMSLLELYCGCGAHTVALARTGLLQRILAIELDVRLVQACQHNIALNGVQDIVTVLSCDAGQFAKKAGSKKQPTSDDGPSMDVITSFDILLVDPPKQGLDMAVCDMALQQEKTLQHILYISCGHQALLRDLQRLSPRYEVVNCCQLDLFPGTYSIETLVHLESK</sequence>
<evidence type="ECO:0000313" key="7">
    <source>
        <dbReference type="Proteomes" id="UP000693970"/>
    </source>
</evidence>
<evidence type="ECO:0000256" key="2">
    <source>
        <dbReference type="ARBA" id="ARBA00022679"/>
    </source>
</evidence>
<dbReference type="InterPro" id="IPR010280">
    <property type="entry name" value="U5_MeTrfase_fam"/>
</dbReference>
<organism evidence="6 7">
    <name type="scientific">Nitzschia inconspicua</name>
    <dbReference type="NCBI Taxonomy" id="303405"/>
    <lineage>
        <taxon>Eukaryota</taxon>
        <taxon>Sar</taxon>
        <taxon>Stramenopiles</taxon>
        <taxon>Ochrophyta</taxon>
        <taxon>Bacillariophyta</taxon>
        <taxon>Bacillariophyceae</taxon>
        <taxon>Bacillariophycidae</taxon>
        <taxon>Bacillariales</taxon>
        <taxon>Bacillariaceae</taxon>
        <taxon>Nitzschia</taxon>
    </lineage>
</organism>
<reference evidence="6" key="2">
    <citation type="submission" date="2021-04" db="EMBL/GenBank/DDBJ databases">
        <authorList>
            <person name="Podell S."/>
        </authorList>
    </citation>
    <scope>NUCLEOTIDE SEQUENCE</scope>
    <source>
        <strain evidence="6">Hildebrandi</strain>
    </source>
</reference>
<proteinExistence type="inferred from homology"/>
<dbReference type="GO" id="GO:0000049">
    <property type="term" value="F:tRNA binding"/>
    <property type="evidence" value="ECO:0007669"/>
    <property type="project" value="TreeGrafter"/>
</dbReference>
<comment type="similarity">
    <text evidence="5">Belongs to the class I-like SAM-binding methyltransferase superfamily. RNA M5U methyltransferase family.</text>
</comment>
<keyword evidence="4" id="KW-0819">tRNA processing</keyword>